<evidence type="ECO:0000313" key="2">
    <source>
        <dbReference type="Proteomes" id="UP000018817"/>
    </source>
</evidence>
<name>W2R5X3_PHYN3</name>
<dbReference type="EMBL" id="KI669564">
    <property type="protein sequence ID" value="ETN20661.1"/>
    <property type="molecule type" value="Genomic_DNA"/>
</dbReference>
<dbReference type="Proteomes" id="UP000018817">
    <property type="component" value="Unassembled WGS sequence"/>
</dbReference>
<sequence>MAVTQALLPDEAPMVIPDNVTFRQLQHIDIQQAAMDQSLSETQQQCEEEYPIVREKLTRRCLTFADQAFTVEWTTIAKASPRKHRER</sequence>
<reference evidence="2" key="1">
    <citation type="submission" date="2011-12" db="EMBL/GenBank/DDBJ databases">
        <authorList>
            <consortium name="The Broad Institute Genome Sequencing Platform"/>
            <person name="Russ C."/>
            <person name="Tyler B."/>
            <person name="Panabieres F."/>
            <person name="Shan W."/>
            <person name="Tripathy S."/>
            <person name="Grunwald N."/>
            <person name="Machado M."/>
            <person name="Young S.K."/>
            <person name="Zeng Q."/>
            <person name="Gargeya S."/>
            <person name="Fitzgerald M."/>
            <person name="Haas B."/>
            <person name="Abouelleil A."/>
            <person name="Alvarado L."/>
            <person name="Arachchi H.M."/>
            <person name="Berlin A."/>
            <person name="Chapman S.B."/>
            <person name="Gearin G."/>
            <person name="Goldberg J."/>
            <person name="Griggs A."/>
            <person name="Gujja S."/>
            <person name="Hansen M."/>
            <person name="Heiman D."/>
            <person name="Howarth C."/>
            <person name="Larimer J."/>
            <person name="Lui A."/>
            <person name="MacDonald P.J.P."/>
            <person name="McCowen C."/>
            <person name="Montmayeur A."/>
            <person name="Murphy C."/>
            <person name="Neiman D."/>
            <person name="Pearson M."/>
            <person name="Priest M."/>
            <person name="Roberts A."/>
            <person name="Saif S."/>
            <person name="Shea T."/>
            <person name="Sisk P."/>
            <person name="Stolte C."/>
            <person name="Sykes S."/>
            <person name="Wortman J."/>
            <person name="Nusbaum C."/>
            <person name="Birren B."/>
        </authorList>
    </citation>
    <scope>NUCLEOTIDE SEQUENCE [LARGE SCALE GENOMIC DNA]</scope>
    <source>
        <strain evidence="2">INRA-310</strain>
    </source>
</reference>
<gene>
    <name evidence="1" type="ORF">PPTG_03619</name>
</gene>
<organism evidence="1 2">
    <name type="scientific">Phytophthora nicotianae (strain INRA-310)</name>
    <name type="common">Phytophthora parasitica</name>
    <dbReference type="NCBI Taxonomy" id="761204"/>
    <lineage>
        <taxon>Eukaryota</taxon>
        <taxon>Sar</taxon>
        <taxon>Stramenopiles</taxon>
        <taxon>Oomycota</taxon>
        <taxon>Peronosporomycetes</taxon>
        <taxon>Peronosporales</taxon>
        <taxon>Peronosporaceae</taxon>
        <taxon>Phytophthora</taxon>
    </lineage>
</organism>
<proteinExistence type="predicted"/>
<dbReference type="VEuPathDB" id="FungiDB:PPTG_03619"/>
<dbReference type="AlphaFoldDB" id="W2R5X3"/>
<evidence type="ECO:0000313" key="1">
    <source>
        <dbReference type="EMBL" id="ETN20661.1"/>
    </source>
</evidence>
<protein>
    <submittedName>
        <fullName evidence="1">Uncharacterized protein</fullName>
    </submittedName>
</protein>
<accession>W2R5X3</accession>
<reference evidence="1 2" key="2">
    <citation type="submission" date="2013-11" db="EMBL/GenBank/DDBJ databases">
        <title>The Genome Sequence of Phytophthora parasitica INRA-310.</title>
        <authorList>
            <consortium name="The Broad Institute Genomics Platform"/>
            <person name="Russ C."/>
            <person name="Tyler B."/>
            <person name="Panabieres F."/>
            <person name="Shan W."/>
            <person name="Tripathy S."/>
            <person name="Grunwald N."/>
            <person name="Machado M."/>
            <person name="Johnson C.S."/>
            <person name="Arredondo F."/>
            <person name="Hong C."/>
            <person name="Coffey M."/>
            <person name="Young S.K."/>
            <person name="Zeng Q."/>
            <person name="Gargeya S."/>
            <person name="Fitzgerald M."/>
            <person name="Abouelleil A."/>
            <person name="Alvarado L."/>
            <person name="Chapman S.B."/>
            <person name="Gainer-Dewar J."/>
            <person name="Goldberg J."/>
            <person name="Griggs A."/>
            <person name="Gujja S."/>
            <person name="Hansen M."/>
            <person name="Howarth C."/>
            <person name="Imamovic A."/>
            <person name="Ireland A."/>
            <person name="Larimer J."/>
            <person name="McCowan C."/>
            <person name="Murphy C."/>
            <person name="Pearson M."/>
            <person name="Poon T.W."/>
            <person name="Priest M."/>
            <person name="Roberts A."/>
            <person name="Saif S."/>
            <person name="Shea T."/>
            <person name="Sykes S."/>
            <person name="Wortman J."/>
            <person name="Nusbaum C."/>
            <person name="Birren B."/>
        </authorList>
    </citation>
    <scope>NUCLEOTIDE SEQUENCE [LARGE SCALE GENOMIC DNA]</scope>
    <source>
        <strain evidence="1 2">INRA-310</strain>
    </source>
</reference>
<dbReference type="GeneID" id="20173775"/>
<dbReference type="RefSeq" id="XP_008894542.1">
    <property type="nucleotide sequence ID" value="XM_008896294.1"/>
</dbReference>